<evidence type="ECO:0000256" key="4">
    <source>
        <dbReference type="ARBA" id="ARBA00022989"/>
    </source>
</evidence>
<dbReference type="InterPro" id="IPR042094">
    <property type="entry name" value="T2SS_GspF_sf"/>
</dbReference>
<evidence type="ECO:0000259" key="7">
    <source>
        <dbReference type="Pfam" id="PF00482"/>
    </source>
</evidence>
<keyword evidence="5 6" id="KW-0472">Membrane</keyword>
<dbReference type="Proteomes" id="UP000216947">
    <property type="component" value="Unassembled WGS sequence"/>
</dbReference>
<accession>A0A261RJB2</accession>
<dbReference type="RefSeq" id="WP_094796308.1">
    <property type="nucleotide sequence ID" value="NZ_NEVK01000003.1"/>
</dbReference>
<gene>
    <name evidence="8" type="ORF">CAL19_06575</name>
</gene>
<keyword evidence="4 6" id="KW-1133">Transmembrane helix</keyword>
<keyword evidence="3 6" id="KW-0812">Transmembrane</keyword>
<dbReference type="PANTHER" id="PTHR35007:SF2">
    <property type="entry name" value="PILUS ASSEMBLE PROTEIN"/>
    <property type="match status" value="1"/>
</dbReference>
<keyword evidence="2" id="KW-1003">Cell membrane</keyword>
<evidence type="ECO:0000256" key="6">
    <source>
        <dbReference type="SAM" id="Phobius"/>
    </source>
</evidence>
<dbReference type="EMBL" id="NEVK01000003">
    <property type="protein sequence ID" value="OZI25128.1"/>
    <property type="molecule type" value="Genomic_DNA"/>
</dbReference>
<dbReference type="Pfam" id="PF00482">
    <property type="entry name" value="T2SSF"/>
    <property type="match status" value="1"/>
</dbReference>
<evidence type="ECO:0000313" key="8">
    <source>
        <dbReference type="EMBL" id="OZI25128.1"/>
    </source>
</evidence>
<proteinExistence type="predicted"/>
<evidence type="ECO:0000256" key="2">
    <source>
        <dbReference type="ARBA" id="ARBA00022475"/>
    </source>
</evidence>
<dbReference type="Gene3D" id="1.20.81.30">
    <property type="entry name" value="Type II secretion system (T2SS), domain F"/>
    <property type="match status" value="1"/>
</dbReference>
<evidence type="ECO:0000313" key="9">
    <source>
        <dbReference type="Proteomes" id="UP000216947"/>
    </source>
</evidence>
<evidence type="ECO:0000256" key="1">
    <source>
        <dbReference type="ARBA" id="ARBA00004651"/>
    </source>
</evidence>
<evidence type="ECO:0000256" key="3">
    <source>
        <dbReference type="ARBA" id="ARBA00022692"/>
    </source>
</evidence>
<feature type="transmembrane region" description="Helical" evidence="6">
    <location>
        <begin position="113"/>
        <end position="133"/>
    </location>
</feature>
<feature type="domain" description="Type II secretion system protein GspF" evidence="7">
    <location>
        <begin position="152"/>
        <end position="277"/>
    </location>
</feature>
<comment type="caution">
    <text evidence="8">The sequence shown here is derived from an EMBL/GenBank/DDBJ whole genome shotgun (WGS) entry which is preliminary data.</text>
</comment>
<evidence type="ECO:0000256" key="5">
    <source>
        <dbReference type="ARBA" id="ARBA00023136"/>
    </source>
</evidence>
<organism evidence="8 9">
    <name type="scientific">Bordetella genomosp. 7</name>
    <dbReference type="NCBI Taxonomy" id="1416805"/>
    <lineage>
        <taxon>Bacteria</taxon>
        <taxon>Pseudomonadati</taxon>
        <taxon>Pseudomonadota</taxon>
        <taxon>Betaproteobacteria</taxon>
        <taxon>Burkholderiales</taxon>
        <taxon>Alcaligenaceae</taxon>
        <taxon>Bordetella</taxon>
    </lineage>
</organism>
<comment type="subcellular location">
    <subcellularLocation>
        <location evidence="1">Cell membrane</location>
        <topology evidence="1">Multi-pass membrane protein</topology>
    </subcellularLocation>
</comment>
<name>A0A261RJB2_9BORD</name>
<feature type="transmembrane region" description="Helical" evidence="6">
    <location>
        <begin position="262"/>
        <end position="286"/>
    </location>
</feature>
<protein>
    <submittedName>
        <fullName evidence="8">Type II secretion protein F</fullName>
    </submittedName>
</protein>
<reference evidence="9" key="1">
    <citation type="submission" date="2017-05" db="EMBL/GenBank/DDBJ databases">
        <title>Complete and WGS of Bordetella genogroups.</title>
        <authorList>
            <person name="Spilker T."/>
            <person name="Lipuma J."/>
        </authorList>
    </citation>
    <scope>NUCLEOTIDE SEQUENCE [LARGE SCALE GENOMIC DNA]</scope>
    <source>
        <strain evidence="9">AU18089</strain>
    </source>
</reference>
<dbReference type="GO" id="GO:0005886">
    <property type="term" value="C:plasma membrane"/>
    <property type="evidence" value="ECO:0007669"/>
    <property type="project" value="UniProtKB-SubCell"/>
</dbReference>
<sequence>MFSWLAILLTGMAGGASAWLFIGPVRHPVSDARARPAVGWGWRLCWPWLDAVAQPCATALPWRWRDALTRWLGQAGTPAAITAPHAAALVACAAGLGASAGGVLGGLVLPAPGAWLCGIGGALAMAGWPILWIRGRVAGRRRSMARDLPFVLDMMTLCVESGLSLHGALQQAGQHGPPGPLRQELAHALADMRTGVSRAQALKALADRCAIPAVRSWVAALNQADSLGMSLGGVLRGHAAQCRTDRYQRAEKLAMEAPVKMLLPLIGCIFPCTFIVLAFPIAVQLWQAAQ</sequence>
<dbReference type="InterPro" id="IPR018076">
    <property type="entry name" value="T2SS_GspF_dom"/>
</dbReference>
<dbReference type="PANTHER" id="PTHR35007">
    <property type="entry name" value="INTEGRAL MEMBRANE PROTEIN-RELATED"/>
    <property type="match status" value="1"/>
</dbReference>
<keyword evidence="9" id="KW-1185">Reference proteome</keyword>
<dbReference type="AlphaFoldDB" id="A0A261RJB2"/>